<reference evidence="11" key="2">
    <citation type="submission" date="2022-06" db="UniProtKB">
        <authorList>
            <consortium name="EnsemblMetazoa"/>
        </authorList>
    </citation>
    <scope>IDENTIFICATION</scope>
    <source>
        <strain evidence="11">DF5081</strain>
    </source>
</reference>
<dbReference type="EnsemblMetazoa" id="CJA18720.1">
    <property type="protein sequence ID" value="CJA18720.1"/>
    <property type="gene ID" value="WBGene00137924"/>
</dbReference>
<dbReference type="PROSITE" id="PS50089">
    <property type="entry name" value="ZF_RING_2"/>
    <property type="match status" value="1"/>
</dbReference>
<keyword evidence="5" id="KW-0862">Zinc</keyword>
<dbReference type="InterPro" id="IPR013083">
    <property type="entry name" value="Znf_RING/FYVE/PHD"/>
</dbReference>
<evidence type="ECO:0000256" key="9">
    <source>
        <dbReference type="SAM" id="Phobius"/>
    </source>
</evidence>
<evidence type="ECO:0000256" key="1">
    <source>
        <dbReference type="ARBA" id="ARBA00004141"/>
    </source>
</evidence>
<accession>A0A8R1E4Q2</accession>
<protein>
    <submittedName>
        <fullName evidence="11">RING-type domain-containing protein</fullName>
    </submittedName>
</protein>
<sequence>MGKHGAIRLQNEVQDGVAVQEIDEMDQWAEEHRKMHEKHRGHEAMHLEMMVILIITLIVGQIFLVQWKRRHFKSYQICTLIGMWIIPVYVCFTRSWYRFLATWVVFTTCSALIWLKASAQHISGSTPRFVYKWFLFLHKLSYILGIIGYVIIMAALLGFNVLFGFKQPELMDIGLLFMFYGVYYGVLGRDFAHICTDRMASRIGYYTPEGLPKKHLEDGVCAVCGGRLEESEHVHDASPHSKLIAGDNDHEELYKLSCGHVFHEFCIRGWVVVGKLQTCPYCKEKVDLQRMFKNPWEKPHLFYGKLLDWARYLVCWQPLIVTLVQAITTWLGLE</sequence>
<evidence type="ECO:0000256" key="3">
    <source>
        <dbReference type="ARBA" id="ARBA00022723"/>
    </source>
</evidence>
<evidence type="ECO:0000256" key="4">
    <source>
        <dbReference type="ARBA" id="ARBA00022771"/>
    </source>
</evidence>
<feature type="transmembrane region" description="Helical" evidence="9">
    <location>
        <begin position="72"/>
        <end position="90"/>
    </location>
</feature>
<dbReference type="InterPro" id="IPR040176">
    <property type="entry name" value="RNF121/RNF175"/>
</dbReference>
<evidence type="ECO:0000256" key="8">
    <source>
        <dbReference type="PROSITE-ProRule" id="PRU00175"/>
    </source>
</evidence>
<dbReference type="GO" id="GO:0008270">
    <property type="term" value="F:zinc ion binding"/>
    <property type="evidence" value="ECO:0007669"/>
    <property type="project" value="UniProtKB-KW"/>
</dbReference>
<dbReference type="Gene3D" id="3.30.40.10">
    <property type="entry name" value="Zinc/RING finger domain, C3HC4 (zinc finger)"/>
    <property type="match status" value="1"/>
</dbReference>
<keyword evidence="7 9" id="KW-0472">Membrane</keyword>
<dbReference type="GO" id="GO:0000139">
    <property type="term" value="C:Golgi membrane"/>
    <property type="evidence" value="ECO:0007669"/>
    <property type="project" value="EnsemblMetazoa"/>
</dbReference>
<dbReference type="AlphaFoldDB" id="A0A8R1E4Q2"/>
<name>A0A8R1E4Q2_CAEJA</name>
<dbReference type="GO" id="GO:0036499">
    <property type="term" value="P:PERK-mediated unfolded protein response"/>
    <property type="evidence" value="ECO:0007669"/>
    <property type="project" value="EnsemblMetazoa"/>
</dbReference>
<keyword evidence="3" id="KW-0479">Metal-binding</keyword>
<feature type="transmembrane region" description="Helical" evidence="9">
    <location>
        <begin position="136"/>
        <end position="161"/>
    </location>
</feature>
<dbReference type="GO" id="GO:0061630">
    <property type="term" value="F:ubiquitin protein ligase activity"/>
    <property type="evidence" value="ECO:0007669"/>
    <property type="project" value="EnsemblMetazoa"/>
</dbReference>
<feature type="transmembrane region" description="Helical" evidence="9">
    <location>
        <begin position="44"/>
        <end position="65"/>
    </location>
</feature>
<dbReference type="PANTHER" id="PTHR13407:SF0">
    <property type="entry name" value="FI05221P"/>
    <property type="match status" value="1"/>
</dbReference>
<evidence type="ECO:0000256" key="7">
    <source>
        <dbReference type="ARBA" id="ARBA00023136"/>
    </source>
</evidence>
<dbReference type="GO" id="GO:0040039">
    <property type="term" value="P:inductive cell migration"/>
    <property type="evidence" value="ECO:0007669"/>
    <property type="project" value="EnsemblMetazoa"/>
</dbReference>
<organism evidence="11 12">
    <name type="scientific">Caenorhabditis japonica</name>
    <dbReference type="NCBI Taxonomy" id="281687"/>
    <lineage>
        <taxon>Eukaryota</taxon>
        <taxon>Metazoa</taxon>
        <taxon>Ecdysozoa</taxon>
        <taxon>Nematoda</taxon>
        <taxon>Chromadorea</taxon>
        <taxon>Rhabditida</taxon>
        <taxon>Rhabditina</taxon>
        <taxon>Rhabditomorpha</taxon>
        <taxon>Rhabditoidea</taxon>
        <taxon>Rhabditidae</taxon>
        <taxon>Peloderinae</taxon>
        <taxon>Caenorhabditis</taxon>
    </lineage>
</organism>
<dbReference type="GO" id="GO:0033017">
    <property type="term" value="C:sarcoplasmic reticulum membrane"/>
    <property type="evidence" value="ECO:0007669"/>
    <property type="project" value="EnsemblMetazoa"/>
</dbReference>
<feature type="domain" description="RING-type" evidence="10">
    <location>
        <begin position="221"/>
        <end position="283"/>
    </location>
</feature>
<evidence type="ECO:0000259" key="10">
    <source>
        <dbReference type="PROSITE" id="PS50089"/>
    </source>
</evidence>
<dbReference type="GO" id="GO:0036503">
    <property type="term" value="P:ERAD pathway"/>
    <property type="evidence" value="ECO:0007669"/>
    <property type="project" value="EnsemblMetazoa"/>
</dbReference>
<dbReference type="InterPro" id="IPR001841">
    <property type="entry name" value="Znf_RING"/>
</dbReference>
<keyword evidence="6 9" id="KW-1133">Transmembrane helix</keyword>
<keyword evidence="4 8" id="KW-0863">Zinc-finger</keyword>
<evidence type="ECO:0000256" key="5">
    <source>
        <dbReference type="ARBA" id="ARBA00022833"/>
    </source>
</evidence>
<dbReference type="Pfam" id="PF00097">
    <property type="entry name" value="zf-C3HC4"/>
    <property type="match status" value="1"/>
</dbReference>
<dbReference type="Proteomes" id="UP000005237">
    <property type="component" value="Unassembled WGS sequence"/>
</dbReference>
<proteinExistence type="predicted"/>
<dbReference type="SUPFAM" id="SSF57850">
    <property type="entry name" value="RING/U-box"/>
    <property type="match status" value="1"/>
</dbReference>
<dbReference type="PANTHER" id="PTHR13407">
    <property type="entry name" value="RNF121 PROTEIN"/>
    <property type="match status" value="1"/>
</dbReference>
<evidence type="ECO:0000313" key="12">
    <source>
        <dbReference type="Proteomes" id="UP000005237"/>
    </source>
</evidence>
<keyword evidence="12" id="KW-1185">Reference proteome</keyword>
<evidence type="ECO:0000256" key="2">
    <source>
        <dbReference type="ARBA" id="ARBA00022692"/>
    </source>
</evidence>
<reference evidence="12" key="1">
    <citation type="submission" date="2010-08" db="EMBL/GenBank/DDBJ databases">
        <authorList>
            <consortium name="Caenorhabditis japonica Sequencing Consortium"/>
            <person name="Wilson R.K."/>
        </authorList>
    </citation>
    <scope>NUCLEOTIDE SEQUENCE [LARGE SCALE GENOMIC DNA]</scope>
    <source>
        <strain evidence="12">DF5081</strain>
    </source>
</reference>
<dbReference type="InterPro" id="IPR018957">
    <property type="entry name" value="Znf_C3HC4_RING-type"/>
</dbReference>
<dbReference type="SMART" id="SM00184">
    <property type="entry name" value="RING"/>
    <property type="match status" value="1"/>
</dbReference>
<feature type="transmembrane region" description="Helical" evidence="9">
    <location>
        <begin position="173"/>
        <end position="192"/>
    </location>
</feature>
<comment type="subcellular location">
    <subcellularLocation>
        <location evidence="1">Membrane</location>
        <topology evidence="1">Multi-pass membrane protein</topology>
    </subcellularLocation>
</comment>
<evidence type="ECO:0000256" key="6">
    <source>
        <dbReference type="ARBA" id="ARBA00022989"/>
    </source>
</evidence>
<evidence type="ECO:0000313" key="11">
    <source>
        <dbReference type="EnsemblMetazoa" id="CJA18720.1"/>
    </source>
</evidence>
<keyword evidence="2 9" id="KW-0812">Transmembrane</keyword>
<dbReference type="CDD" id="cd16475">
    <property type="entry name" value="RING-H2_RNF121-like"/>
    <property type="match status" value="1"/>
</dbReference>
<feature type="transmembrane region" description="Helical" evidence="9">
    <location>
        <begin position="96"/>
        <end position="115"/>
    </location>
</feature>